<evidence type="ECO:0000313" key="2">
    <source>
        <dbReference type="Proteomes" id="UP000077465"/>
    </source>
</evidence>
<accession>A0AAC8PXJ1</accession>
<reference evidence="1 2" key="1">
    <citation type="submission" date="2015-05" db="EMBL/GenBank/DDBJ databases">
        <authorList>
            <person name="Dickey A."/>
            <person name="Clawson M."/>
            <person name="Bono J."/>
            <person name="Loy J.D."/>
        </authorList>
    </citation>
    <scope>NUCLEOTIDE SEQUENCE [LARGE SCALE GENOMIC DNA]</scope>
    <source>
        <strain evidence="1 2">22581</strain>
    </source>
</reference>
<proteinExistence type="predicted"/>
<dbReference type="AlphaFoldDB" id="A0AAC8PXJ1"/>
<organism evidence="1 2">
    <name type="scientific">Moraxella bovoculi</name>
    <dbReference type="NCBI Taxonomy" id="386891"/>
    <lineage>
        <taxon>Bacteria</taxon>
        <taxon>Pseudomonadati</taxon>
        <taxon>Pseudomonadota</taxon>
        <taxon>Gammaproteobacteria</taxon>
        <taxon>Moraxellales</taxon>
        <taxon>Moraxellaceae</taxon>
        <taxon>Moraxella</taxon>
    </lineage>
</organism>
<dbReference type="Proteomes" id="UP000077465">
    <property type="component" value="Chromosome"/>
</dbReference>
<dbReference type="EMBL" id="CP011376">
    <property type="protein sequence ID" value="AKG08566.1"/>
    <property type="molecule type" value="Genomic_DNA"/>
</dbReference>
<sequence length="62" mass="7223">MGLKAVMIYPRGVKIIPIILAQINQLSGVNLLNSKMEYRLSLFAYKFYQKFVMLIPFLIFQP</sequence>
<gene>
    <name evidence="1" type="ORF">AAX06_10975</name>
</gene>
<protein>
    <submittedName>
        <fullName evidence="1">Uncharacterized protein</fullName>
    </submittedName>
</protein>
<name>A0AAC8PXJ1_9GAMM</name>
<evidence type="ECO:0000313" key="1">
    <source>
        <dbReference type="EMBL" id="AKG08566.1"/>
    </source>
</evidence>